<dbReference type="Pfam" id="PF13347">
    <property type="entry name" value="MFS_2"/>
    <property type="match status" value="1"/>
</dbReference>
<dbReference type="GO" id="GO:0000054">
    <property type="term" value="P:ribosomal subunit export from nucleus"/>
    <property type="evidence" value="ECO:0007669"/>
    <property type="project" value="TreeGrafter"/>
</dbReference>
<dbReference type="InterPro" id="IPR002041">
    <property type="entry name" value="Ran_GTPase"/>
</dbReference>
<keyword evidence="11" id="KW-1185">Reference proteome</keyword>
<dbReference type="PANTHER" id="PTHR24071">
    <property type="entry name" value="RAN GTPASE"/>
    <property type="match status" value="1"/>
</dbReference>
<feature type="transmembrane region" description="Helical" evidence="9">
    <location>
        <begin position="401"/>
        <end position="424"/>
    </location>
</feature>
<dbReference type="InterPro" id="IPR005225">
    <property type="entry name" value="Small_GTP-bd"/>
</dbReference>
<dbReference type="GO" id="GO:0005634">
    <property type="term" value="C:nucleus"/>
    <property type="evidence" value="ECO:0007669"/>
    <property type="project" value="UniProtKB-SubCell"/>
</dbReference>
<gene>
    <name evidence="10" type="ORF">JG688_00013315</name>
</gene>
<feature type="transmembrane region" description="Helical" evidence="9">
    <location>
        <begin position="643"/>
        <end position="662"/>
    </location>
</feature>
<comment type="similarity">
    <text evidence="2">Belongs to the small GTPase superfamily. Ran family.</text>
</comment>
<evidence type="ECO:0000256" key="7">
    <source>
        <dbReference type="ARBA" id="ARBA00023242"/>
    </source>
</evidence>
<evidence type="ECO:0000313" key="11">
    <source>
        <dbReference type="Proteomes" id="UP000709295"/>
    </source>
</evidence>
<feature type="transmembrane region" description="Helical" evidence="9">
    <location>
        <begin position="331"/>
        <end position="352"/>
    </location>
</feature>
<dbReference type="PROSITE" id="PS51418">
    <property type="entry name" value="RAN"/>
    <property type="match status" value="1"/>
</dbReference>
<dbReference type="GO" id="GO:0005737">
    <property type="term" value="C:cytoplasm"/>
    <property type="evidence" value="ECO:0007669"/>
    <property type="project" value="TreeGrafter"/>
</dbReference>
<reference evidence="10" key="1">
    <citation type="submission" date="2021-01" db="EMBL/GenBank/DDBJ databases">
        <title>Phytophthora aleatoria, a newly-described species from Pinus radiata is distinct from Phytophthora cactorum isolates based on comparative genomics.</title>
        <authorList>
            <person name="Mcdougal R."/>
            <person name="Panda P."/>
            <person name="Williams N."/>
            <person name="Studholme D.J."/>
        </authorList>
    </citation>
    <scope>NUCLEOTIDE SEQUENCE</scope>
    <source>
        <strain evidence="10">NZFS 4037</strain>
    </source>
</reference>
<dbReference type="SMART" id="SM00175">
    <property type="entry name" value="RAB"/>
    <property type="match status" value="1"/>
</dbReference>
<organism evidence="10 11">
    <name type="scientific">Phytophthora aleatoria</name>
    <dbReference type="NCBI Taxonomy" id="2496075"/>
    <lineage>
        <taxon>Eukaryota</taxon>
        <taxon>Sar</taxon>
        <taxon>Stramenopiles</taxon>
        <taxon>Oomycota</taxon>
        <taxon>Peronosporomycetes</taxon>
        <taxon>Peronosporales</taxon>
        <taxon>Peronosporaceae</taxon>
        <taxon>Phytophthora</taxon>
    </lineage>
</organism>
<feature type="region of interest" description="Disordered" evidence="8">
    <location>
        <begin position="910"/>
        <end position="930"/>
    </location>
</feature>
<feature type="transmembrane region" description="Helical" evidence="9">
    <location>
        <begin position="742"/>
        <end position="764"/>
    </location>
</feature>
<evidence type="ECO:0000256" key="2">
    <source>
        <dbReference type="ARBA" id="ARBA00008028"/>
    </source>
</evidence>
<feature type="non-terminal residue" evidence="10">
    <location>
        <position position="1"/>
    </location>
</feature>
<dbReference type="CDD" id="cd00877">
    <property type="entry name" value="Ran"/>
    <property type="match status" value="1"/>
</dbReference>
<dbReference type="PROSITE" id="PS51420">
    <property type="entry name" value="RHO"/>
    <property type="match status" value="1"/>
</dbReference>
<dbReference type="GO" id="GO:0003924">
    <property type="term" value="F:GTPase activity"/>
    <property type="evidence" value="ECO:0007669"/>
    <property type="project" value="InterPro"/>
</dbReference>
<evidence type="ECO:0000256" key="8">
    <source>
        <dbReference type="SAM" id="MobiDB-lite"/>
    </source>
</evidence>
<keyword evidence="9" id="KW-0472">Membrane</keyword>
<feature type="transmembrane region" description="Helical" evidence="9">
    <location>
        <begin position="668"/>
        <end position="688"/>
    </location>
</feature>
<name>A0A8J5IXI7_9STRA</name>
<feature type="transmembrane region" description="Helical" evidence="9">
    <location>
        <begin position="555"/>
        <end position="573"/>
    </location>
</feature>
<dbReference type="GO" id="GO:0005525">
    <property type="term" value="F:GTP binding"/>
    <property type="evidence" value="ECO:0007669"/>
    <property type="project" value="UniProtKB-KW"/>
</dbReference>
<keyword evidence="4" id="KW-0547">Nucleotide-binding</keyword>
<dbReference type="SMART" id="SM00176">
    <property type="entry name" value="RAN"/>
    <property type="match status" value="1"/>
</dbReference>
<feature type="transmembrane region" description="Helical" evidence="9">
    <location>
        <begin position="461"/>
        <end position="482"/>
    </location>
</feature>
<protein>
    <recommendedName>
        <fullName evidence="12">GTP-binding nuclear protein</fullName>
    </recommendedName>
</protein>
<feature type="transmembrane region" description="Helical" evidence="9">
    <location>
        <begin position="430"/>
        <end position="449"/>
    </location>
</feature>
<evidence type="ECO:0000256" key="9">
    <source>
        <dbReference type="SAM" id="Phobius"/>
    </source>
</evidence>
<keyword evidence="9" id="KW-1133">Transmembrane helix</keyword>
<evidence type="ECO:0000256" key="1">
    <source>
        <dbReference type="ARBA" id="ARBA00004123"/>
    </source>
</evidence>
<evidence type="ECO:0000256" key="3">
    <source>
        <dbReference type="ARBA" id="ARBA00022448"/>
    </source>
</evidence>
<evidence type="ECO:0000256" key="4">
    <source>
        <dbReference type="ARBA" id="ARBA00022741"/>
    </source>
</evidence>
<dbReference type="AlphaFoldDB" id="A0A8J5IXI7"/>
<dbReference type="FunFam" id="3.40.50.300:FF:000131">
    <property type="entry name" value="GTP-binding nuclear protein Ran"/>
    <property type="match status" value="1"/>
</dbReference>
<dbReference type="Pfam" id="PF00071">
    <property type="entry name" value="Ras"/>
    <property type="match status" value="1"/>
</dbReference>
<keyword evidence="3" id="KW-0813">Transport</keyword>
<dbReference type="PROSITE" id="PS51421">
    <property type="entry name" value="RAS"/>
    <property type="match status" value="1"/>
</dbReference>
<dbReference type="PANTHER" id="PTHR24071:SF0">
    <property type="entry name" value="GTP-BINDING NUCLEAR PROTEIN RAN"/>
    <property type="match status" value="1"/>
</dbReference>
<accession>A0A8J5IXI7</accession>
<comment type="caution">
    <text evidence="10">The sequence shown here is derived from an EMBL/GenBank/DDBJ whole genome shotgun (WGS) entry which is preliminary data.</text>
</comment>
<dbReference type="InterPro" id="IPR001806">
    <property type="entry name" value="Small_GTPase"/>
</dbReference>
<evidence type="ECO:0000256" key="6">
    <source>
        <dbReference type="ARBA" id="ARBA00023134"/>
    </source>
</evidence>
<keyword evidence="5" id="KW-0653">Protein transport</keyword>
<feature type="transmembrane region" description="Helical" evidence="9">
    <location>
        <begin position="612"/>
        <end position="631"/>
    </location>
</feature>
<evidence type="ECO:0000256" key="5">
    <source>
        <dbReference type="ARBA" id="ARBA00022927"/>
    </source>
</evidence>
<sequence length="989" mass="109424">AQNVPEFKLILVGDGGVGKTTFVKRHLTGEFEKKYVATLGVEVHPLTFHTNFGPIRFNCWDTAGQEKFGGLRDGYYIQGQCAIIMFDVTSRITYKNVPNWHRDLFRVCENIPIVLCGNKVEVKDRKVKAKQITFHRKKNLQYFDISAKSNYQFEKPFLWLARKLVGDNNLTFVEAPALRPPEVTITQEQIAQIEADASSAAAAVPLPDEDEDLPLEARHETGKPFFSKNDTCVMAGDSSLHLQPLQSDGDGEDSGAYAYASCPTPGDAERQPIDTSLNEEPGGVSELKSVRFSPESDIVVAVDVDVDRNSSDGVSGILHTRDIQWTLRTRAFRTCLVLAMPWAAYAILNTVFTNTRLSYMESMGISDFVPRFVPSLIQVFLGPILGAMSDRSLSKWGRRNVFLMAAAVIVTVTGLLYGSANVLFPSLQELTKLLLVLLSIGVLLLNIALRARVMDMVPIEFQVHAQATLAMYEGIGGVLGSLLFRSTSDAVVFASAISGEEILKAFGFAMAAIFVTTAVCIYLRPEHPQDKPMFQPRLGRVGREAWEQVVHAPKVFRFLCVLYFVLSFAWLSFSDEVYQWWGANVYGGCKAADCDDVSRDKYRRGLNTANTALIAQNGLEAVICFVVLLVMPRCQDARYLKRFTVLGLVIGTCALVAAVSVGKFSKEVAFTGFVITAFYQTVANVFPFSIVGIMGKELQTSIHGFNNNGLYVGVLMLFEAASDLTVQVYGTESLAPLGTGNVLTLPCILFAVGIASLLQELLVAHDDRHSYMQRMHSLAGPGAYKIPSTFQHPAPNLLLRVVQRENYGREFARQKRITTATSADTAESTPEYVSVFPKPSLAPCQLCFVTAADTHRAHRDQLRKMLQQSVESKSNIAGHQDATIAIAELTRQLPGAAALGISRSRGHCGGFRRANSGDGGKASERKRRTQKEVCESSRRLTSCGCFLWFYLTWRQVCTFSAPLTYQHFLVRTSYLERLKKHQQQRAASQ</sequence>
<dbReference type="SMART" id="SM00174">
    <property type="entry name" value="RHO"/>
    <property type="match status" value="1"/>
</dbReference>
<proteinExistence type="inferred from homology"/>
<dbReference type="PROSITE" id="PS51419">
    <property type="entry name" value="RAB"/>
    <property type="match status" value="1"/>
</dbReference>
<feature type="transmembrane region" description="Helical" evidence="9">
    <location>
        <begin position="709"/>
        <end position="730"/>
    </location>
</feature>
<evidence type="ECO:0000313" key="10">
    <source>
        <dbReference type="EMBL" id="KAG6952373.1"/>
    </source>
</evidence>
<comment type="subcellular location">
    <subcellularLocation>
        <location evidence="1">Nucleus</location>
    </subcellularLocation>
</comment>
<dbReference type="GO" id="GO:0006606">
    <property type="term" value="P:protein import into nucleus"/>
    <property type="evidence" value="ECO:0007669"/>
    <property type="project" value="TreeGrafter"/>
</dbReference>
<feature type="transmembrane region" description="Helical" evidence="9">
    <location>
        <begin position="502"/>
        <end position="523"/>
    </location>
</feature>
<dbReference type="NCBIfam" id="TIGR00231">
    <property type="entry name" value="small_GTP"/>
    <property type="match status" value="1"/>
</dbReference>
<evidence type="ECO:0008006" key="12">
    <source>
        <dbReference type="Google" id="ProtNLM"/>
    </source>
</evidence>
<keyword evidence="6" id="KW-0342">GTP-binding</keyword>
<keyword evidence="7" id="KW-0539">Nucleus</keyword>
<feature type="region of interest" description="Disordered" evidence="8">
    <location>
        <begin position="241"/>
        <end position="284"/>
    </location>
</feature>
<dbReference type="SMART" id="SM00173">
    <property type="entry name" value="RAS"/>
    <property type="match status" value="1"/>
</dbReference>
<feature type="transmembrane region" description="Helical" evidence="9">
    <location>
        <begin position="372"/>
        <end position="389"/>
    </location>
</feature>
<keyword evidence="9" id="KW-0812">Transmembrane</keyword>
<dbReference type="Proteomes" id="UP000709295">
    <property type="component" value="Unassembled WGS sequence"/>
</dbReference>
<dbReference type="EMBL" id="JAENGY010001118">
    <property type="protein sequence ID" value="KAG6952373.1"/>
    <property type="molecule type" value="Genomic_DNA"/>
</dbReference>